<dbReference type="Proteomes" id="UP000807306">
    <property type="component" value="Unassembled WGS sequence"/>
</dbReference>
<protein>
    <recommendedName>
        <fullName evidence="9">Transmembrane protein 53</fullName>
    </recommendedName>
</protein>
<evidence type="ECO:0000256" key="5">
    <source>
        <dbReference type="ARBA" id="ARBA00023242"/>
    </source>
</evidence>
<dbReference type="GO" id="GO:0005640">
    <property type="term" value="C:nuclear outer membrane"/>
    <property type="evidence" value="ECO:0007669"/>
    <property type="project" value="UniProtKB-SubCell"/>
</dbReference>
<keyword evidence="3" id="KW-1133">Transmembrane helix</keyword>
<keyword evidence="4" id="KW-0472">Membrane</keyword>
<dbReference type="Pfam" id="PF05705">
    <property type="entry name" value="DUF829"/>
    <property type="match status" value="1"/>
</dbReference>
<evidence type="ECO:0000256" key="2">
    <source>
        <dbReference type="ARBA" id="ARBA00022692"/>
    </source>
</evidence>
<name>A0A9P6E453_9AGAR</name>
<proteinExistence type="inferred from homology"/>
<gene>
    <name evidence="7" type="ORF">CPB83DRAFT_777515</name>
</gene>
<dbReference type="PANTHER" id="PTHR12265:SF30">
    <property type="entry name" value="TRANSMEMBRANE PROTEIN 53"/>
    <property type="match status" value="1"/>
</dbReference>
<evidence type="ECO:0000256" key="6">
    <source>
        <dbReference type="ARBA" id="ARBA00034303"/>
    </source>
</evidence>
<dbReference type="OrthoDB" id="77878at2759"/>
<dbReference type="EMBL" id="MU157958">
    <property type="protein sequence ID" value="KAF9522150.1"/>
    <property type="molecule type" value="Genomic_DNA"/>
</dbReference>
<sequence length="303" mass="33560">MTSKVVQDPGFVALGKGMYIKHPSEGASKVASASSVPPPTLILIFGWMGAAMPHILKYTKVYDDLYPSATQLLVRSEPSFFWTRDKTNRKNLRPLVEALQALGYLQSQKGEWKNEDALKRVLVHTFSNGGSCQFSLLHRVLASQKRKSVTPATSALVLDSNPAIGRLSGAFKAFSASQPNPILRTLIKLFVVFLGIYGYLTAHMIDGAPEFFAHMRQDLNANGSLGGLLGKKTKRLYLYSEADEMVPFEEVEIHIKDAKDAGFDVRTERFISSKHVAHARAEPERYWGAVQALWQAAVNGSQY</sequence>
<dbReference type="InterPro" id="IPR029058">
    <property type="entry name" value="AB_hydrolase_fold"/>
</dbReference>
<dbReference type="PANTHER" id="PTHR12265">
    <property type="entry name" value="TRANSMEMBRANE PROTEIN 53"/>
    <property type="match status" value="1"/>
</dbReference>
<accession>A0A9P6E453</accession>
<evidence type="ECO:0000256" key="4">
    <source>
        <dbReference type="ARBA" id="ARBA00023136"/>
    </source>
</evidence>
<dbReference type="SUPFAM" id="SSF53474">
    <property type="entry name" value="alpha/beta-Hydrolases"/>
    <property type="match status" value="1"/>
</dbReference>
<evidence type="ECO:0000256" key="3">
    <source>
        <dbReference type="ARBA" id="ARBA00022989"/>
    </source>
</evidence>
<evidence type="ECO:0000313" key="7">
    <source>
        <dbReference type="EMBL" id="KAF9522150.1"/>
    </source>
</evidence>
<keyword evidence="5" id="KW-0539">Nucleus</keyword>
<evidence type="ECO:0000256" key="1">
    <source>
        <dbReference type="ARBA" id="ARBA00007387"/>
    </source>
</evidence>
<dbReference type="InterPro" id="IPR008547">
    <property type="entry name" value="DUF829_TMEM53"/>
</dbReference>
<keyword evidence="8" id="KW-1185">Reference proteome</keyword>
<comment type="caution">
    <text evidence="7">The sequence shown here is derived from an EMBL/GenBank/DDBJ whole genome shotgun (WGS) entry which is preliminary data.</text>
</comment>
<reference evidence="7" key="1">
    <citation type="submission" date="2020-11" db="EMBL/GenBank/DDBJ databases">
        <authorList>
            <consortium name="DOE Joint Genome Institute"/>
            <person name="Ahrendt S."/>
            <person name="Riley R."/>
            <person name="Andreopoulos W."/>
            <person name="Labutti K."/>
            <person name="Pangilinan J."/>
            <person name="Ruiz-Duenas F.J."/>
            <person name="Barrasa J.M."/>
            <person name="Sanchez-Garcia M."/>
            <person name="Camarero S."/>
            <person name="Miyauchi S."/>
            <person name="Serrano A."/>
            <person name="Linde D."/>
            <person name="Babiker R."/>
            <person name="Drula E."/>
            <person name="Ayuso-Fernandez I."/>
            <person name="Pacheco R."/>
            <person name="Padilla G."/>
            <person name="Ferreira P."/>
            <person name="Barriuso J."/>
            <person name="Kellner H."/>
            <person name="Castanera R."/>
            <person name="Alfaro M."/>
            <person name="Ramirez L."/>
            <person name="Pisabarro A.G."/>
            <person name="Kuo A."/>
            <person name="Tritt A."/>
            <person name="Lipzen A."/>
            <person name="He G."/>
            <person name="Yan M."/>
            <person name="Ng V."/>
            <person name="Cullen D."/>
            <person name="Martin F."/>
            <person name="Rosso M.-N."/>
            <person name="Henrissat B."/>
            <person name="Hibbett D."/>
            <person name="Martinez A.T."/>
            <person name="Grigoriev I.V."/>
        </authorList>
    </citation>
    <scope>NUCLEOTIDE SEQUENCE</scope>
    <source>
        <strain evidence="7">CBS 506.95</strain>
    </source>
</reference>
<dbReference type="AlphaFoldDB" id="A0A9P6E453"/>
<keyword evidence="2" id="KW-0812">Transmembrane</keyword>
<organism evidence="7 8">
    <name type="scientific">Crepidotus variabilis</name>
    <dbReference type="NCBI Taxonomy" id="179855"/>
    <lineage>
        <taxon>Eukaryota</taxon>
        <taxon>Fungi</taxon>
        <taxon>Dikarya</taxon>
        <taxon>Basidiomycota</taxon>
        <taxon>Agaricomycotina</taxon>
        <taxon>Agaricomycetes</taxon>
        <taxon>Agaricomycetidae</taxon>
        <taxon>Agaricales</taxon>
        <taxon>Agaricineae</taxon>
        <taxon>Crepidotaceae</taxon>
        <taxon>Crepidotus</taxon>
    </lineage>
</organism>
<comment type="similarity">
    <text evidence="1">Belongs to the TMEM53 family.</text>
</comment>
<evidence type="ECO:0000313" key="8">
    <source>
        <dbReference type="Proteomes" id="UP000807306"/>
    </source>
</evidence>
<comment type="subcellular location">
    <subcellularLocation>
        <location evidence="6">Nucleus outer membrane</location>
        <topology evidence="6">Single-pass membrane protein</topology>
    </subcellularLocation>
</comment>
<evidence type="ECO:0008006" key="9">
    <source>
        <dbReference type="Google" id="ProtNLM"/>
    </source>
</evidence>